<keyword evidence="6" id="KW-0963">Cytoplasm</keyword>
<organism evidence="15 16">
    <name type="scientific">Pristionchus mayeri</name>
    <dbReference type="NCBI Taxonomy" id="1317129"/>
    <lineage>
        <taxon>Eukaryota</taxon>
        <taxon>Metazoa</taxon>
        <taxon>Ecdysozoa</taxon>
        <taxon>Nematoda</taxon>
        <taxon>Chromadorea</taxon>
        <taxon>Rhabditida</taxon>
        <taxon>Rhabditina</taxon>
        <taxon>Diplogasteromorpha</taxon>
        <taxon>Diplogasteroidea</taxon>
        <taxon>Neodiplogasteridae</taxon>
        <taxon>Pristionchus</taxon>
    </lineage>
</organism>
<dbReference type="PANTHER" id="PTHR21771">
    <property type="entry name" value="MITOCHONDRIA-EATING PROTEIN-RELATED"/>
    <property type="match status" value="1"/>
</dbReference>
<dbReference type="InterPro" id="IPR026169">
    <property type="entry name" value="MIEAP"/>
</dbReference>
<dbReference type="EMBL" id="BTRK01000006">
    <property type="protein sequence ID" value="GMR63022.1"/>
    <property type="molecule type" value="Genomic_DNA"/>
</dbReference>
<evidence type="ECO:0000256" key="5">
    <source>
        <dbReference type="ARBA" id="ARBA00019863"/>
    </source>
</evidence>
<comment type="subcellular location">
    <subcellularLocation>
        <location evidence="3">Cytoplasm</location>
    </subcellularLocation>
    <subcellularLocation>
        <location evidence="2">Mitochondrion matrix</location>
    </subcellularLocation>
    <subcellularLocation>
        <location evidence="1">Mitochondrion outer membrane</location>
    </subcellularLocation>
</comment>
<evidence type="ECO:0000256" key="11">
    <source>
        <dbReference type="ARBA" id="ARBA00023136"/>
    </source>
</evidence>
<dbReference type="GO" id="GO:0008289">
    <property type="term" value="F:lipid binding"/>
    <property type="evidence" value="ECO:0007669"/>
    <property type="project" value="UniProtKB-KW"/>
</dbReference>
<gene>
    <name evidence="15" type="ORF">PMAYCL1PPCAC_33217</name>
</gene>
<evidence type="ECO:0000259" key="14">
    <source>
        <dbReference type="Pfam" id="PF16026"/>
    </source>
</evidence>
<dbReference type="GO" id="GO:0035694">
    <property type="term" value="P:mitochondrial protein catabolic process"/>
    <property type="evidence" value="ECO:0007669"/>
    <property type="project" value="InterPro"/>
</dbReference>
<evidence type="ECO:0000256" key="2">
    <source>
        <dbReference type="ARBA" id="ARBA00004305"/>
    </source>
</evidence>
<dbReference type="GO" id="GO:0005741">
    <property type="term" value="C:mitochondrial outer membrane"/>
    <property type="evidence" value="ECO:0007669"/>
    <property type="project" value="UniProtKB-SubCell"/>
</dbReference>
<keyword evidence="7" id="KW-1000">Mitochondrion outer membrane</keyword>
<dbReference type="Proteomes" id="UP001328107">
    <property type="component" value="Unassembled WGS sequence"/>
</dbReference>
<feature type="compositionally biased region" description="Polar residues" evidence="13">
    <location>
        <begin position="138"/>
        <end position="154"/>
    </location>
</feature>
<evidence type="ECO:0000256" key="12">
    <source>
        <dbReference type="ARBA" id="ARBA00032687"/>
    </source>
</evidence>
<evidence type="ECO:0000313" key="16">
    <source>
        <dbReference type="Proteomes" id="UP001328107"/>
    </source>
</evidence>
<comment type="caution">
    <text evidence="15">The sequence shown here is derived from an EMBL/GenBank/DDBJ whole genome shotgun (WGS) entry which is preliminary data.</text>
</comment>
<evidence type="ECO:0000256" key="7">
    <source>
        <dbReference type="ARBA" id="ARBA00022787"/>
    </source>
</evidence>
<evidence type="ECO:0000256" key="6">
    <source>
        <dbReference type="ARBA" id="ARBA00022490"/>
    </source>
</evidence>
<keyword evidence="11" id="KW-0472">Membrane</keyword>
<dbReference type="PANTHER" id="PTHR21771:SF1">
    <property type="entry name" value="MITOCHONDRIA-EATING PROTEIN"/>
    <property type="match status" value="1"/>
</dbReference>
<comment type="similarity">
    <text evidence="4">Belongs to the MIEAP family.</text>
</comment>
<reference evidence="16" key="1">
    <citation type="submission" date="2022-10" db="EMBL/GenBank/DDBJ databases">
        <title>Genome assembly of Pristionchus species.</title>
        <authorList>
            <person name="Yoshida K."/>
            <person name="Sommer R.J."/>
        </authorList>
    </citation>
    <scope>NUCLEOTIDE SEQUENCE [LARGE SCALE GENOMIC DNA]</scope>
    <source>
        <strain evidence="16">RS5460</strain>
    </source>
</reference>
<dbReference type="InterPro" id="IPR031981">
    <property type="entry name" value="MIEAP_C"/>
</dbReference>
<feature type="non-terminal residue" evidence="15">
    <location>
        <position position="1"/>
    </location>
</feature>
<feature type="domain" description="Mitochondria-eating protein C-terminal" evidence="14">
    <location>
        <begin position="214"/>
        <end position="413"/>
    </location>
</feature>
<keyword evidence="8" id="KW-0175">Coiled coil</keyword>
<protein>
    <recommendedName>
        <fullName evidence="5">Mitochondria-eating protein</fullName>
    </recommendedName>
    <alternativeName>
        <fullName evidence="12">Spermatogenesis-associated protein 18</fullName>
    </alternativeName>
</protein>
<evidence type="ECO:0000256" key="8">
    <source>
        <dbReference type="ARBA" id="ARBA00023054"/>
    </source>
</evidence>
<evidence type="ECO:0000256" key="3">
    <source>
        <dbReference type="ARBA" id="ARBA00004496"/>
    </source>
</evidence>
<evidence type="ECO:0000256" key="1">
    <source>
        <dbReference type="ARBA" id="ARBA00004294"/>
    </source>
</evidence>
<evidence type="ECO:0000256" key="13">
    <source>
        <dbReference type="SAM" id="MobiDB-lite"/>
    </source>
</evidence>
<dbReference type="AlphaFoldDB" id="A0AAN5DIL3"/>
<keyword evidence="9" id="KW-0446">Lipid-binding</keyword>
<dbReference type="GO" id="GO:0035695">
    <property type="term" value="P:mitophagy by internal vacuole formation"/>
    <property type="evidence" value="ECO:0007669"/>
    <property type="project" value="TreeGrafter"/>
</dbReference>
<keyword evidence="16" id="KW-1185">Reference proteome</keyword>
<feature type="region of interest" description="Disordered" evidence="13">
    <location>
        <begin position="135"/>
        <end position="154"/>
    </location>
</feature>
<keyword evidence="10" id="KW-0496">Mitochondrion</keyword>
<proteinExistence type="inferred from homology"/>
<name>A0AAN5DIL3_9BILA</name>
<evidence type="ECO:0000313" key="15">
    <source>
        <dbReference type="EMBL" id="GMR63022.1"/>
    </source>
</evidence>
<sequence length="413" mass="46536">RASPEEFSFEQLDPVVAKLIVVFNNAYDKVLGMCLPPESDSGCSADTTSDMGSAASPHGEFVSNLHLSTLHDQRSRVSKESPTRFKPILKHNHHHASLSDLNSIASSCSPSKSLGNIAKSCSEEMRRLGQKKEIIEDNGSSRAHSSCSPTSSMGDNTLRLRLHINHLKSELSNARRQIDYLMHNNMNGENRLWPEPDYPDATSYYNCSTTDDVKNLIARFGSLYSRAHDAILPTLNELAEFRGSSELQQKTILSVIVLTYRSVLESVQRRREKIWEIIEEGEQRVDTEEGAMLDLALYRHMYRRAKNQHGMNNAKEVTSTIWKTLYDFPSLKTCTNFNRFVLECVDLSWDIVAGIDGRFPRLGLEWEGAHFNESRHRRSSTSTTSNSAIATFIWPALVDPATNKCLLRAVVQT</sequence>
<accession>A0AAN5DIL3</accession>
<evidence type="ECO:0000256" key="4">
    <source>
        <dbReference type="ARBA" id="ARBA00008233"/>
    </source>
</evidence>
<dbReference type="Pfam" id="PF16026">
    <property type="entry name" value="MIEAP"/>
    <property type="match status" value="1"/>
</dbReference>
<dbReference type="GO" id="GO:0005759">
    <property type="term" value="C:mitochondrial matrix"/>
    <property type="evidence" value="ECO:0007669"/>
    <property type="project" value="UniProtKB-SubCell"/>
</dbReference>
<evidence type="ECO:0000256" key="10">
    <source>
        <dbReference type="ARBA" id="ARBA00023128"/>
    </source>
</evidence>
<evidence type="ECO:0000256" key="9">
    <source>
        <dbReference type="ARBA" id="ARBA00023121"/>
    </source>
</evidence>